<proteinExistence type="inferred from homology"/>
<dbReference type="Pfam" id="PF20431">
    <property type="entry name" value="E_motif"/>
    <property type="match status" value="1"/>
</dbReference>
<dbReference type="GO" id="GO:0008270">
    <property type="term" value="F:zinc ion binding"/>
    <property type="evidence" value="ECO:0007669"/>
    <property type="project" value="InterPro"/>
</dbReference>
<dbReference type="PANTHER" id="PTHR47926">
    <property type="entry name" value="PENTATRICOPEPTIDE REPEAT-CONTAINING PROTEIN"/>
    <property type="match status" value="1"/>
</dbReference>
<dbReference type="InterPro" id="IPR046960">
    <property type="entry name" value="PPR_At4g14850-like_plant"/>
</dbReference>
<keyword evidence="2" id="KW-0677">Repeat</keyword>
<evidence type="ECO:0000256" key="1">
    <source>
        <dbReference type="ARBA" id="ARBA00006643"/>
    </source>
</evidence>
<dbReference type="PROSITE" id="PS51375">
    <property type="entry name" value="PPR"/>
    <property type="match status" value="3"/>
</dbReference>
<name>A0A438KNN0_VITVI</name>
<comment type="caution">
    <text evidence="5">The sequence shown here is derived from an EMBL/GenBank/DDBJ whole genome shotgun (WGS) entry which is preliminary data.</text>
</comment>
<dbReference type="EMBL" id="QGNW01000002">
    <property type="protein sequence ID" value="RVX22798.1"/>
    <property type="molecule type" value="Genomic_DNA"/>
</dbReference>
<evidence type="ECO:0000313" key="5">
    <source>
        <dbReference type="EMBL" id="RVX22798.1"/>
    </source>
</evidence>
<dbReference type="Gene3D" id="1.25.40.10">
    <property type="entry name" value="Tetratricopeptide repeat domain"/>
    <property type="match status" value="3"/>
</dbReference>
<comment type="similarity">
    <text evidence="1">Belongs to the PPR family. PCMP-H subfamily.</text>
</comment>
<feature type="repeat" description="PPR" evidence="3">
    <location>
        <begin position="74"/>
        <end position="108"/>
    </location>
</feature>
<dbReference type="Proteomes" id="UP000288805">
    <property type="component" value="Unassembled WGS sequence"/>
</dbReference>
<sequence length="546" mass="61306">MLQKNFSWARRITCLANQVQSRKAITEFHQLQKSGQKITEFLLSSVVKVCGRVEALQEGKQAHCLILKLGFNADLILMTTLLDMYSKCTNIQEACRVFEEMPQRDVVVTNSMISGLCRCHLPSYAIDLFTKMNESERDVGTWNSLISGLGQNLEGRTALIIFGRMRVEDVELDVMTMMSILSICADMAMMVHAQQVHGLVIKSGFEQYLPVGNAIVDMYAKCGCMDDACLCFQNMPFKNVISWTSLISGYAKHGLGIEALKAFQQMEMEGVVPNKITFLGTLYACSHAGLLQEGWSNFTTMVHKYLITPTMEHYTCMVDLLARAGHLEEAHDFIERMPINPDAKLLTAFLSSCCHHKNVELARTVGQKLLQLQPQEAGAYISLSNFYGLVGDLEGVANVRRLMLERGIRKEKACTWIEISRKVHSFESGDRSHPDYLKICKYLEVLIQKMKNIGYVPDTSMVAQNVDELTKEEILLGHSEKLAIALGLMSTHPGTCILIVKNLRVCADCHVFTGLISKIEGREIVARDSSRFHHFKDGVCSCGNYW</sequence>
<dbReference type="InterPro" id="IPR002885">
    <property type="entry name" value="PPR_rpt"/>
</dbReference>
<evidence type="ECO:0000256" key="3">
    <source>
        <dbReference type="PROSITE-ProRule" id="PRU00708"/>
    </source>
</evidence>
<evidence type="ECO:0000259" key="4">
    <source>
        <dbReference type="Pfam" id="PF14432"/>
    </source>
</evidence>
<reference evidence="5 6" key="1">
    <citation type="journal article" date="2018" name="PLoS Genet.">
        <title>Population sequencing reveals clonal diversity and ancestral inbreeding in the grapevine cultivar Chardonnay.</title>
        <authorList>
            <person name="Roach M.J."/>
            <person name="Johnson D.L."/>
            <person name="Bohlmann J."/>
            <person name="van Vuuren H.J."/>
            <person name="Jones S.J."/>
            <person name="Pretorius I.S."/>
            <person name="Schmidt S.A."/>
            <person name="Borneman A.R."/>
        </authorList>
    </citation>
    <scope>NUCLEOTIDE SEQUENCE [LARGE SCALE GENOMIC DNA]</scope>
    <source>
        <strain evidence="6">cv. Chardonnay</strain>
        <tissue evidence="5">Leaf</tissue>
    </source>
</reference>
<dbReference type="NCBIfam" id="TIGR00756">
    <property type="entry name" value="PPR"/>
    <property type="match status" value="3"/>
</dbReference>
<dbReference type="Pfam" id="PF13041">
    <property type="entry name" value="PPR_2"/>
    <property type="match status" value="1"/>
</dbReference>
<evidence type="ECO:0000313" key="6">
    <source>
        <dbReference type="Proteomes" id="UP000288805"/>
    </source>
</evidence>
<accession>A0A438KNN0</accession>
<dbReference type="AlphaFoldDB" id="A0A438KNN0"/>
<dbReference type="FunFam" id="1.25.40.10:FF:003687">
    <property type="entry name" value="Uncharacterized protein"/>
    <property type="match status" value="1"/>
</dbReference>
<evidence type="ECO:0000256" key="2">
    <source>
        <dbReference type="ARBA" id="ARBA00022737"/>
    </source>
</evidence>
<dbReference type="GO" id="GO:0003723">
    <property type="term" value="F:RNA binding"/>
    <property type="evidence" value="ECO:0007669"/>
    <property type="project" value="InterPro"/>
</dbReference>
<organism evidence="5 6">
    <name type="scientific">Vitis vinifera</name>
    <name type="common">Grape</name>
    <dbReference type="NCBI Taxonomy" id="29760"/>
    <lineage>
        <taxon>Eukaryota</taxon>
        <taxon>Viridiplantae</taxon>
        <taxon>Streptophyta</taxon>
        <taxon>Embryophyta</taxon>
        <taxon>Tracheophyta</taxon>
        <taxon>Spermatophyta</taxon>
        <taxon>Magnoliopsida</taxon>
        <taxon>eudicotyledons</taxon>
        <taxon>Gunneridae</taxon>
        <taxon>Pentapetalae</taxon>
        <taxon>rosids</taxon>
        <taxon>Vitales</taxon>
        <taxon>Vitaceae</taxon>
        <taxon>Viteae</taxon>
        <taxon>Vitis</taxon>
    </lineage>
</organism>
<dbReference type="Pfam" id="PF14432">
    <property type="entry name" value="DYW_deaminase"/>
    <property type="match status" value="1"/>
</dbReference>
<dbReference type="InterPro" id="IPR046848">
    <property type="entry name" value="E_motif"/>
</dbReference>
<protein>
    <submittedName>
        <fullName evidence="5">Pentatricopeptide repeat-containing protein ELI1, chloroplastic</fullName>
    </submittedName>
</protein>
<dbReference type="PANTHER" id="PTHR47926:SF423">
    <property type="entry name" value="REPEAT-CONTAINING PROTEIN, PUTATIVE-RELATED"/>
    <property type="match status" value="1"/>
</dbReference>
<dbReference type="InterPro" id="IPR032867">
    <property type="entry name" value="DYW_dom"/>
</dbReference>
<dbReference type="InterPro" id="IPR011990">
    <property type="entry name" value="TPR-like_helical_dom_sf"/>
</dbReference>
<feature type="repeat" description="PPR" evidence="3">
    <location>
        <begin position="138"/>
        <end position="172"/>
    </location>
</feature>
<dbReference type="GO" id="GO:0009451">
    <property type="term" value="P:RNA modification"/>
    <property type="evidence" value="ECO:0007669"/>
    <property type="project" value="InterPro"/>
</dbReference>
<dbReference type="FunFam" id="1.25.40.10:FF:000144">
    <property type="entry name" value="Pentatricopeptide repeat-containing protein, mitochondrial"/>
    <property type="match status" value="1"/>
</dbReference>
<feature type="repeat" description="PPR" evidence="3">
    <location>
        <begin position="239"/>
        <end position="273"/>
    </location>
</feature>
<dbReference type="Pfam" id="PF01535">
    <property type="entry name" value="PPR"/>
    <property type="match status" value="4"/>
</dbReference>
<feature type="domain" description="DYW" evidence="4">
    <location>
        <begin position="454"/>
        <end position="546"/>
    </location>
</feature>
<gene>
    <name evidence="5" type="primary">ELI1_2</name>
    <name evidence="5" type="ORF">CK203_008325</name>
</gene>